<gene>
    <name evidence="8" type="ORF">DUI87_07292</name>
</gene>
<evidence type="ECO:0000256" key="2">
    <source>
        <dbReference type="ARBA" id="ARBA00022694"/>
    </source>
</evidence>
<name>A0A3M0KR72_HIRRU</name>
<comment type="caution">
    <text evidence="8">The sequence shown here is derived from an EMBL/GenBank/DDBJ whole genome shotgun (WGS) entry which is preliminary data.</text>
</comment>
<comment type="subcellular location">
    <subcellularLocation>
        <location evidence="1">Nucleus</location>
    </subcellularLocation>
</comment>
<feature type="compositionally biased region" description="Basic residues" evidence="4">
    <location>
        <begin position="1"/>
        <end position="14"/>
    </location>
</feature>
<dbReference type="Pfam" id="PF22770">
    <property type="entry name" value="POP1_C"/>
    <property type="match status" value="1"/>
</dbReference>
<evidence type="ECO:0000256" key="3">
    <source>
        <dbReference type="ARBA" id="ARBA00023242"/>
    </source>
</evidence>
<evidence type="ECO:0000256" key="1">
    <source>
        <dbReference type="ARBA" id="ARBA00004123"/>
    </source>
</evidence>
<dbReference type="PANTHER" id="PTHR22731">
    <property type="entry name" value="RIBONUCLEASES P/MRP PROTEIN SUBUNIT POP1"/>
    <property type="match status" value="1"/>
</dbReference>
<evidence type="ECO:0000313" key="9">
    <source>
        <dbReference type="Proteomes" id="UP000269221"/>
    </source>
</evidence>
<feature type="domain" description="POP1 C-terminal" evidence="7">
    <location>
        <begin position="494"/>
        <end position="607"/>
    </location>
</feature>
<dbReference type="InterPro" id="IPR012590">
    <property type="entry name" value="POPLD_dom"/>
</dbReference>
<keyword evidence="9" id="KW-1185">Reference proteome</keyword>
<feature type="region of interest" description="Disordered" evidence="4">
    <location>
        <begin position="1"/>
        <end position="34"/>
    </location>
</feature>
<dbReference type="InterPro" id="IPR055079">
    <property type="entry name" value="POP1_C"/>
</dbReference>
<organism evidence="8 9">
    <name type="scientific">Hirundo rustica rustica</name>
    <dbReference type="NCBI Taxonomy" id="333673"/>
    <lineage>
        <taxon>Eukaryota</taxon>
        <taxon>Metazoa</taxon>
        <taxon>Chordata</taxon>
        <taxon>Craniata</taxon>
        <taxon>Vertebrata</taxon>
        <taxon>Euteleostomi</taxon>
        <taxon>Archelosauria</taxon>
        <taxon>Archosauria</taxon>
        <taxon>Dinosauria</taxon>
        <taxon>Saurischia</taxon>
        <taxon>Theropoda</taxon>
        <taxon>Coelurosauria</taxon>
        <taxon>Aves</taxon>
        <taxon>Neognathae</taxon>
        <taxon>Neoaves</taxon>
        <taxon>Telluraves</taxon>
        <taxon>Australaves</taxon>
        <taxon>Passeriformes</taxon>
        <taxon>Sylvioidea</taxon>
        <taxon>Hirundinidae</taxon>
        <taxon>Hirundo</taxon>
    </lineage>
</organism>
<dbReference type="InterPro" id="IPR039182">
    <property type="entry name" value="Pop1"/>
</dbReference>
<evidence type="ECO:0000313" key="8">
    <source>
        <dbReference type="EMBL" id="RMC15111.1"/>
    </source>
</evidence>
<evidence type="ECO:0000259" key="7">
    <source>
        <dbReference type="Pfam" id="PF22770"/>
    </source>
</evidence>
<accession>A0A3M0KR72</accession>
<sequence>MSGAREKKRAKKMRNQPASVTLPAEPGPFAGGGSRACPPPVSTFAQARAAEINAMLKAVSQKSSNSLVFQTLPRHMRRRAMSHNVKRLPRRLQEMARKEDLSYYCCLELKGKENELLKQLARICSIDTGMSSPSDMPPGTILGLTVGDPRVNLPKKKTKAMPDFEKYQDNDKIRQLYLKGVPADCAHSFIWDHDICKNVTENKISEQDLNHMRAQLLVPGSHLDLGPCESKIPILLVQQPGKVAGEDRPGWGSGWDIYLPKGWGMAFWIPFVSDFDGKLQVYRGVRVGGLQEALKHSEYQRTPHTPNDFPDCQAGMQFAKELETSLLEKFKRRPPAKRANYVKLGTLSPFICPWGQLTKNWEGRMKASGGFLCPSSPHPDYCTTEGQTLCDPKAEAVRGASPKTGEAEETMEITSPEGALKAEDVKSTQDFGEGDEAKTSDFVVLRSEKLLMQLSAWCYPTAGKDRRIRLISRLGQKEMTEDVFLPILMSYPRALVWVNLSLLRKGNPELHAMICIPTEDDLLHLSKDKLFCGPQEPKHRDIFKDKVQKQKEKKKKKKDNVKSLESDPAGIPVEEATEDHEDLILGLWSDVLPDVTSHCSRTVLGAVDAITMYKKSSS</sequence>
<evidence type="ECO:0000256" key="4">
    <source>
        <dbReference type="SAM" id="MobiDB-lite"/>
    </source>
</evidence>
<reference evidence="8 9" key="1">
    <citation type="submission" date="2018-07" db="EMBL/GenBank/DDBJ databases">
        <title>A high quality draft genome assembly of the barn swallow (H. rustica rustica).</title>
        <authorList>
            <person name="Formenti G."/>
            <person name="Chiara M."/>
            <person name="Poveda L."/>
            <person name="Francoijs K.-J."/>
            <person name="Bonisoli-Alquati A."/>
            <person name="Canova L."/>
            <person name="Gianfranceschi L."/>
            <person name="Horner D.S."/>
            <person name="Saino N."/>
        </authorList>
    </citation>
    <scope>NUCLEOTIDE SEQUENCE [LARGE SCALE GENOMIC DNA]</scope>
    <source>
        <strain evidence="8">Chelidonia</strain>
        <tissue evidence="8">Blood</tissue>
    </source>
</reference>
<feature type="region of interest" description="Disordered" evidence="4">
    <location>
        <begin position="548"/>
        <end position="575"/>
    </location>
</feature>
<dbReference type="Proteomes" id="UP000269221">
    <property type="component" value="Unassembled WGS sequence"/>
</dbReference>
<dbReference type="GO" id="GO:0000172">
    <property type="term" value="C:ribonuclease MRP complex"/>
    <property type="evidence" value="ECO:0007669"/>
    <property type="project" value="InterPro"/>
</dbReference>
<protein>
    <submittedName>
        <fullName evidence="8">Uncharacterized protein</fullName>
    </submittedName>
</protein>
<dbReference type="AlphaFoldDB" id="A0A3M0KR72"/>
<keyword evidence="3" id="KW-0539">Nucleus</keyword>
<feature type="domain" description="POPLD" evidence="6">
    <location>
        <begin position="254"/>
        <end position="354"/>
    </location>
</feature>
<dbReference type="GO" id="GO:0005655">
    <property type="term" value="C:nucleolar ribonuclease P complex"/>
    <property type="evidence" value="ECO:0007669"/>
    <property type="project" value="InterPro"/>
</dbReference>
<keyword evidence="2" id="KW-0819">tRNA processing</keyword>
<proteinExistence type="predicted"/>
<dbReference type="InterPro" id="IPR009723">
    <property type="entry name" value="Pop1_N"/>
</dbReference>
<dbReference type="GO" id="GO:0001682">
    <property type="term" value="P:tRNA 5'-leader removal"/>
    <property type="evidence" value="ECO:0007669"/>
    <property type="project" value="InterPro"/>
</dbReference>
<feature type="domain" description="Pop1 N-terminal" evidence="5">
    <location>
        <begin position="44"/>
        <end position="100"/>
    </location>
</feature>
<dbReference type="PANTHER" id="PTHR22731:SF3">
    <property type="entry name" value="RIBONUCLEASES P_MRP PROTEIN SUBUNIT POP1"/>
    <property type="match status" value="1"/>
</dbReference>
<evidence type="ECO:0000259" key="5">
    <source>
        <dbReference type="Pfam" id="PF06978"/>
    </source>
</evidence>
<evidence type="ECO:0000259" key="6">
    <source>
        <dbReference type="Pfam" id="PF08170"/>
    </source>
</evidence>
<dbReference type="Pfam" id="PF06978">
    <property type="entry name" value="POP1_N"/>
    <property type="match status" value="1"/>
</dbReference>
<dbReference type="OrthoDB" id="442863at2759"/>
<dbReference type="STRING" id="333673.A0A3M0KR72"/>
<dbReference type="Pfam" id="PF08170">
    <property type="entry name" value="POPLD"/>
    <property type="match status" value="1"/>
</dbReference>
<dbReference type="EMBL" id="QRBI01000104">
    <property type="protein sequence ID" value="RMC15111.1"/>
    <property type="molecule type" value="Genomic_DNA"/>
</dbReference>